<dbReference type="PROSITE" id="PS50987">
    <property type="entry name" value="HTH_ARSR_2"/>
    <property type="match status" value="1"/>
</dbReference>
<dbReference type="SUPFAM" id="SSF46785">
    <property type="entry name" value="Winged helix' DNA-binding domain"/>
    <property type="match status" value="1"/>
</dbReference>
<dbReference type="InterPro" id="IPR011991">
    <property type="entry name" value="ArsR-like_HTH"/>
</dbReference>
<evidence type="ECO:0000313" key="6">
    <source>
        <dbReference type="Proteomes" id="UP001652442"/>
    </source>
</evidence>
<comment type="caution">
    <text evidence="5">The sequence shown here is derived from an EMBL/GenBank/DDBJ whole genome shotgun (WGS) entry which is preliminary data.</text>
</comment>
<dbReference type="Proteomes" id="UP001652442">
    <property type="component" value="Unassembled WGS sequence"/>
</dbReference>
<reference evidence="5 6" key="1">
    <citation type="journal article" date="2021" name="ISME Commun">
        <title>Automated analysis of genomic sequences facilitates high-throughput and comprehensive description of bacteria.</title>
        <authorList>
            <person name="Hitch T.C.A."/>
        </authorList>
    </citation>
    <scope>NUCLEOTIDE SEQUENCE [LARGE SCALE GENOMIC DNA]</scope>
    <source>
        <strain evidence="5 6">Sanger_109</strain>
    </source>
</reference>
<keyword evidence="2" id="KW-0238">DNA-binding</keyword>
<name>A0ABT2TH67_9FIRM</name>
<dbReference type="PANTHER" id="PTHR33154:SF33">
    <property type="entry name" value="TRANSCRIPTIONAL REPRESSOR SDPR"/>
    <property type="match status" value="1"/>
</dbReference>
<dbReference type="RefSeq" id="WP_158424090.1">
    <property type="nucleotide sequence ID" value="NZ_JAOQJQ010000001.1"/>
</dbReference>
<dbReference type="PRINTS" id="PR00778">
    <property type="entry name" value="HTHARSR"/>
</dbReference>
<gene>
    <name evidence="5" type="ORF">OCV88_02695</name>
</gene>
<evidence type="ECO:0000256" key="2">
    <source>
        <dbReference type="ARBA" id="ARBA00023125"/>
    </source>
</evidence>
<accession>A0ABT2TH67</accession>
<dbReference type="InterPro" id="IPR051081">
    <property type="entry name" value="HTH_MetalResp_TranReg"/>
</dbReference>
<dbReference type="SMART" id="SM00418">
    <property type="entry name" value="HTH_ARSR"/>
    <property type="match status" value="1"/>
</dbReference>
<dbReference type="Pfam" id="PF01022">
    <property type="entry name" value="HTH_5"/>
    <property type="match status" value="1"/>
</dbReference>
<dbReference type="InterPro" id="IPR036390">
    <property type="entry name" value="WH_DNA-bd_sf"/>
</dbReference>
<dbReference type="NCBIfam" id="NF033788">
    <property type="entry name" value="HTH_metalloreg"/>
    <property type="match status" value="1"/>
</dbReference>
<dbReference type="EMBL" id="JAOQJQ010000001">
    <property type="protein sequence ID" value="MCU6761246.1"/>
    <property type="molecule type" value="Genomic_DNA"/>
</dbReference>
<organism evidence="5 6">
    <name type="scientific">Brotonthovivens ammoniilytica</name>
    <dbReference type="NCBI Taxonomy" id="2981725"/>
    <lineage>
        <taxon>Bacteria</taxon>
        <taxon>Bacillati</taxon>
        <taxon>Bacillota</taxon>
        <taxon>Clostridia</taxon>
        <taxon>Lachnospirales</taxon>
        <taxon>Lachnospiraceae</taxon>
        <taxon>Brotonthovivens</taxon>
    </lineage>
</organism>
<evidence type="ECO:0000259" key="4">
    <source>
        <dbReference type="PROSITE" id="PS50987"/>
    </source>
</evidence>
<proteinExistence type="predicted"/>
<evidence type="ECO:0000256" key="1">
    <source>
        <dbReference type="ARBA" id="ARBA00023015"/>
    </source>
</evidence>
<protein>
    <submittedName>
        <fullName evidence="5">Metalloregulator ArsR/SmtB family transcription factor</fullName>
    </submittedName>
</protein>
<sequence>MENTIEDIKRLEEEFKACQRILTAIGDETRQHLLCIMLRGECRGNRVIDIAQKMNLSRPAVSHHMQILKDAGIVKARKESTCIYYYLDPEGSEISNLITLFCDVQEIMKNAPDRNDIND</sequence>
<dbReference type="CDD" id="cd00090">
    <property type="entry name" value="HTH_ARSR"/>
    <property type="match status" value="1"/>
</dbReference>
<dbReference type="InterPro" id="IPR036388">
    <property type="entry name" value="WH-like_DNA-bd_sf"/>
</dbReference>
<feature type="domain" description="HTH arsR-type" evidence="4">
    <location>
        <begin position="11"/>
        <end position="109"/>
    </location>
</feature>
<keyword evidence="1" id="KW-0805">Transcription regulation</keyword>
<dbReference type="InterPro" id="IPR001845">
    <property type="entry name" value="HTH_ArsR_DNA-bd_dom"/>
</dbReference>
<dbReference type="Gene3D" id="1.10.10.10">
    <property type="entry name" value="Winged helix-like DNA-binding domain superfamily/Winged helix DNA-binding domain"/>
    <property type="match status" value="1"/>
</dbReference>
<evidence type="ECO:0000313" key="5">
    <source>
        <dbReference type="EMBL" id="MCU6761246.1"/>
    </source>
</evidence>
<evidence type="ECO:0000256" key="3">
    <source>
        <dbReference type="ARBA" id="ARBA00023163"/>
    </source>
</evidence>
<keyword evidence="6" id="KW-1185">Reference proteome</keyword>
<keyword evidence="3" id="KW-0804">Transcription</keyword>
<dbReference type="PANTHER" id="PTHR33154">
    <property type="entry name" value="TRANSCRIPTIONAL REGULATOR, ARSR FAMILY"/>
    <property type="match status" value="1"/>
</dbReference>